<keyword evidence="1" id="KW-0378">Hydrolase</keyword>
<dbReference type="Pfam" id="PF13419">
    <property type="entry name" value="HAD_2"/>
    <property type="match status" value="1"/>
</dbReference>
<protein>
    <submittedName>
        <fullName evidence="1">Phosphoglycolate phosphatase</fullName>
        <ecNumber evidence="1">3.1.3.18</ecNumber>
    </submittedName>
</protein>
<dbReference type="PANTHER" id="PTHR43434">
    <property type="entry name" value="PHOSPHOGLYCOLATE PHOSPHATASE"/>
    <property type="match status" value="1"/>
</dbReference>
<sequence length="209" mass="22212">MPRYQLVIFDFDGTLADSAPWFLGELGDLAERHRFRKLGAAQIAHLRGRPSREIVKAFGVRWWRMPAIARDMRRRSAEAAHTIPLFAGVPDLLADLSAAGVTLAVVSSNGEATVRAVLGASAGLIDHYGCGVSLFGKARVLAALPRRLGLARNAVLCVGDEVRDVEAARKAGLAAGAVTWGYANEAALTAAGPAFVFPSLEALKTQIIP</sequence>
<dbReference type="InterPro" id="IPR041492">
    <property type="entry name" value="HAD_2"/>
</dbReference>
<dbReference type="EC" id="3.1.3.18" evidence="1"/>
<dbReference type="PANTHER" id="PTHR43434:SF13">
    <property type="entry name" value="PHOSPHOGLYCOLATE PHOSPHATASE"/>
    <property type="match status" value="1"/>
</dbReference>
<dbReference type="Proteomes" id="UP001228905">
    <property type="component" value="Unassembled WGS sequence"/>
</dbReference>
<dbReference type="InterPro" id="IPR050155">
    <property type="entry name" value="HAD-like_hydrolase_sf"/>
</dbReference>
<dbReference type="Gene3D" id="1.10.150.240">
    <property type="entry name" value="Putative phosphatase, domain 2"/>
    <property type="match status" value="1"/>
</dbReference>
<proteinExistence type="predicted"/>
<dbReference type="EMBL" id="JAUSVS010000009">
    <property type="protein sequence ID" value="MDQ0466121.1"/>
    <property type="molecule type" value="Genomic_DNA"/>
</dbReference>
<dbReference type="Gene3D" id="3.40.50.1000">
    <property type="entry name" value="HAD superfamily/HAD-like"/>
    <property type="match status" value="1"/>
</dbReference>
<dbReference type="SFLD" id="SFLDS00003">
    <property type="entry name" value="Haloacid_Dehalogenase"/>
    <property type="match status" value="1"/>
</dbReference>
<evidence type="ECO:0000313" key="1">
    <source>
        <dbReference type="EMBL" id="MDQ0466121.1"/>
    </source>
</evidence>
<dbReference type="SFLD" id="SFLDG01129">
    <property type="entry name" value="C1.5:_HAD__Beta-PGM__Phosphata"/>
    <property type="match status" value="1"/>
</dbReference>
<keyword evidence="2" id="KW-1185">Reference proteome</keyword>
<comment type="caution">
    <text evidence="1">The sequence shown here is derived from an EMBL/GenBank/DDBJ whole genome shotgun (WGS) entry which is preliminary data.</text>
</comment>
<dbReference type="InterPro" id="IPR036412">
    <property type="entry name" value="HAD-like_sf"/>
</dbReference>
<accession>A0ABU0IVS7</accession>
<name>A0ABU0IVS7_9CAUL</name>
<organism evidence="1 2">
    <name type="scientific">Caulobacter ginsengisoli</name>
    <dbReference type="NCBI Taxonomy" id="400775"/>
    <lineage>
        <taxon>Bacteria</taxon>
        <taxon>Pseudomonadati</taxon>
        <taxon>Pseudomonadota</taxon>
        <taxon>Alphaproteobacteria</taxon>
        <taxon>Caulobacterales</taxon>
        <taxon>Caulobacteraceae</taxon>
        <taxon>Caulobacter</taxon>
    </lineage>
</organism>
<dbReference type="GO" id="GO:0008967">
    <property type="term" value="F:phosphoglycolate phosphatase activity"/>
    <property type="evidence" value="ECO:0007669"/>
    <property type="project" value="UniProtKB-EC"/>
</dbReference>
<reference evidence="1 2" key="1">
    <citation type="submission" date="2023-07" db="EMBL/GenBank/DDBJ databases">
        <title>Genomic Encyclopedia of Type Strains, Phase IV (KMG-IV): sequencing the most valuable type-strain genomes for metagenomic binning, comparative biology and taxonomic classification.</title>
        <authorList>
            <person name="Goeker M."/>
        </authorList>
    </citation>
    <scope>NUCLEOTIDE SEQUENCE [LARGE SCALE GENOMIC DNA]</scope>
    <source>
        <strain evidence="1 2">DSM 18695</strain>
    </source>
</reference>
<dbReference type="SUPFAM" id="SSF56784">
    <property type="entry name" value="HAD-like"/>
    <property type="match status" value="1"/>
</dbReference>
<dbReference type="InterPro" id="IPR023198">
    <property type="entry name" value="PGP-like_dom2"/>
</dbReference>
<dbReference type="InterPro" id="IPR023214">
    <property type="entry name" value="HAD_sf"/>
</dbReference>
<gene>
    <name evidence="1" type="ORF">QO010_003914</name>
</gene>
<dbReference type="RefSeq" id="WP_307351983.1">
    <property type="nucleotide sequence ID" value="NZ_JAUSVS010000009.1"/>
</dbReference>
<evidence type="ECO:0000313" key="2">
    <source>
        <dbReference type="Proteomes" id="UP001228905"/>
    </source>
</evidence>